<name>A0ABV3XZK3_9ACTN</name>
<sequence>MASAALVSAIESLGQLHVAKGKTLSARGISAHQLAQFRHWEKGNAKPNEHRTVTATAAALYLTPSAVSQRLAALSRSIGTPLLLRQGRGVRLTPQALVLLERGELVQAQLERARWDLARLDAGEIGTVTIGASATALQGLVVPSMSILLCDRPGIAVVIEEAEAPECFRGLDAGAVNPAITVDYALGPSTNDSRYQRLCCYAIRYAW</sequence>
<dbReference type="PANTHER" id="PTHR30346:SF29">
    <property type="entry name" value="LYSR SUBSTRATE-BINDING"/>
    <property type="match status" value="1"/>
</dbReference>
<comment type="caution">
    <text evidence="6">The sequence shown here is derived from an EMBL/GenBank/DDBJ whole genome shotgun (WGS) entry which is preliminary data.</text>
</comment>
<dbReference type="PANTHER" id="PTHR30346">
    <property type="entry name" value="TRANSCRIPTIONAL DUAL REGULATOR HCAR-RELATED"/>
    <property type="match status" value="1"/>
</dbReference>
<organism evidence="6 7">
    <name type="scientific">Ferrimicrobium acidiphilum</name>
    <dbReference type="NCBI Taxonomy" id="121039"/>
    <lineage>
        <taxon>Bacteria</taxon>
        <taxon>Bacillati</taxon>
        <taxon>Actinomycetota</taxon>
        <taxon>Acidimicrobiia</taxon>
        <taxon>Acidimicrobiales</taxon>
        <taxon>Acidimicrobiaceae</taxon>
        <taxon>Ferrimicrobium</taxon>
    </lineage>
</organism>
<evidence type="ECO:0000256" key="3">
    <source>
        <dbReference type="ARBA" id="ARBA00023125"/>
    </source>
</evidence>
<dbReference type="InterPro" id="IPR036388">
    <property type="entry name" value="WH-like_DNA-bd_sf"/>
</dbReference>
<keyword evidence="7" id="KW-1185">Reference proteome</keyword>
<dbReference type="RefSeq" id="WP_369084104.1">
    <property type="nucleotide sequence ID" value="NZ_JBFSHR010000002.1"/>
</dbReference>
<dbReference type="SUPFAM" id="SSF46785">
    <property type="entry name" value="Winged helix' DNA-binding domain"/>
    <property type="match status" value="1"/>
</dbReference>
<protein>
    <submittedName>
        <fullName evidence="6">LysR family transcriptional regulator</fullName>
    </submittedName>
</protein>
<keyword evidence="4" id="KW-0804">Transcription</keyword>
<evidence type="ECO:0000256" key="4">
    <source>
        <dbReference type="ARBA" id="ARBA00023163"/>
    </source>
</evidence>
<dbReference type="EMBL" id="JBFSHR010000002">
    <property type="protein sequence ID" value="MEX6428435.1"/>
    <property type="molecule type" value="Genomic_DNA"/>
</dbReference>
<reference evidence="6 7" key="1">
    <citation type="submission" date="2024-07" db="EMBL/GenBank/DDBJ databases">
        <title>Draft Genome Sequence of Ferrimicrobium acidiphilum Strain YE2023, Isolated from a Pulp of Bioleach Reactor.</title>
        <authorList>
            <person name="Elkina Y.A."/>
            <person name="Bulaeva A.G."/>
            <person name="Beletsky A.V."/>
            <person name="Mardanov A.V."/>
        </authorList>
    </citation>
    <scope>NUCLEOTIDE SEQUENCE [LARGE SCALE GENOMIC DNA]</scope>
    <source>
        <strain evidence="6 7">YE2023</strain>
    </source>
</reference>
<keyword evidence="3" id="KW-0238">DNA-binding</keyword>
<accession>A0ABV3XZK3</accession>
<evidence type="ECO:0000313" key="6">
    <source>
        <dbReference type="EMBL" id="MEX6428435.1"/>
    </source>
</evidence>
<dbReference type="Pfam" id="PF00126">
    <property type="entry name" value="HTH_1"/>
    <property type="match status" value="1"/>
</dbReference>
<evidence type="ECO:0000256" key="2">
    <source>
        <dbReference type="ARBA" id="ARBA00023015"/>
    </source>
</evidence>
<keyword evidence="2" id="KW-0805">Transcription regulation</keyword>
<dbReference type="Proteomes" id="UP001560267">
    <property type="component" value="Unassembled WGS sequence"/>
</dbReference>
<evidence type="ECO:0000259" key="5">
    <source>
        <dbReference type="PROSITE" id="PS50931"/>
    </source>
</evidence>
<evidence type="ECO:0000256" key="1">
    <source>
        <dbReference type="ARBA" id="ARBA00009437"/>
    </source>
</evidence>
<evidence type="ECO:0000313" key="7">
    <source>
        <dbReference type="Proteomes" id="UP001560267"/>
    </source>
</evidence>
<comment type="similarity">
    <text evidence="1">Belongs to the LysR transcriptional regulatory family.</text>
</comment>
<proteinExistence type="inferred from homology"/>
<feature type="domain" description="HTH lysR-type" evidence="5">
    <location>
        <begin position="49"/>
        <end position="93"/>
    </location>
</feature>
<dbReference type="Gene3D" id="1.10.10.10">
    <property type="entry name" value="Winged helix-like DNA-binding domain superfamily/Winged helix DNA-binding domain"/>
    <property type="match status" value="1"/>
</dbReference>
<dbReference type="Gene3D" id="3.40.190.10">
    <property type="entry name" value="Periplasmic binding protein-like II"/>
    <property type="match status" value="1"/>
</dbReference>
<dbReference type="InterPro" id="IPR000847">
    <property type="entry name" value="LysR_HTH_N"/>
</dbReference>
<dbReference type="PROSITE" id="PS50931">
    <property type="entry name" value="HTH_LYSR"/>
    <property type="match status" value="1"/>
</dbReference>
<dbReference type="InterPro" id="IPR036390">
    <property type="entry name" value="WH_DNA-bd_sf"/>
</dbReference>
<gene>
    <name evidence="6" type="ORF">AB6A68_01065</name>
</gene>